<evidence type="ECO:0000256" key="1">
    <source>
        <dbReference type="SAM" id="MobiDB-lite"/>
    </source>
</evidence>
<accession>A0A2I0STE6</accession>
<feature type="domain" description="4Fe-4S Wbl-type" evidence="2">
    <location>
        <begin position="29"/>
        <end position="95"/>
    </location>
</feature>
<dbReference type="InterPro" id="IPR034768">
    <property type="entry name" value="4FE4S_WBL"/>
</dbReference>
<dbReference type="RefSeq" id="WP_103548973.1">
    <property type="nucleotide sequence ID" value="NZ_KZ626852.1"/>
</dbReference>
<evidence type="ECO:0000313" key="3">
    <source>
        <dbReference type="EMBL" id="PKT73201.1"/>
    </source>
</evidence>
<comment type="caution">
    <text evidence="3">The sequence shown here is derived from an EMBL/GenBank/DDBJ whole genome shotgun (WGS) entry which is preliminary data.</text>
</comment>
<evidence type="ECO:0000313" key="4">
    <source>
        <dbReference type="Proteomes" id="UP000236178"/>
    </source>
</evidence>
<dbReference type="Pfam" id="PF02467">
    <property type="entry name" value="Whib"/>
    <property type="match status" value="1"/>
</dbReference>
<dbReference type="AlphaFoldDB" id="A0A2I0STE6"/>
<name>A0A2I0STE6_9ACTN</name>
<reference evidence="3 4" key="1">
    <citation type="submission" date="2017-12" db="EMBL/GenBank/DDBJ databases">
        <title>Streptomyces populusis sp. nov., a novel endophytic actinobacterium isolated from stems of Populus adenopoda Maxim.</title>
        <authorList>
            <person name="Wang Z."/>
        </authorList>
    </citation>
    <scope>NUCLEOTIDE SEQUENCE [LARGE SCALE GENOMIC DNA]</scope>
    <source>
        <strain evidence="3 4">A249</strain>
    </source>
</reference>
<dbReference type="Proteomes" id="UP000236178">
    <property type="component" value="Unassembled WGS sequence"/>
</dbReference>
<gene>
    <name evidence="3" type="ORF">CW362_09690</name>
</gene>
<dbReference type="EMBL" id="PJOS01000013">
    <property type="protein sequence ID" value="PKT73201.1"/>
    <property type="molecule type" value="Genomic_DNA"/>
</dbReference>
<protein>
    <recommendedName>
        <fullName evidence="2">4Fe-4S Wbl-type domain-containing protein</fullName>
    </recommendedName>
</protein>
<proteinExistence type="predicted"/>
<feature type="region of interest" description="Disordered" evidence="1">
    <location>
        <begin position="142"/>
        <end position="184"/>
    </location>
</feature>
<dbReference type="OrthoDB" id="4243080at2"/>
<organism evidence="3 4">
    <name type="scientific">Streptomyces populi</name>
    <dbReference type="NCBI Taxonomy" id="2058924"/>
    <lineage>
        <taxon>Bacteria</taxon>
        <taxon>Bacillati</taxon>
        <taxon>Actinomycetota</taxon>
        <taxon>Actinomycetes</taxon>
        <taxon>Kitasatosporales</taxon>
        <taxon>Streptomycetaceae</taxon>
        <taxon>Streptomyces</taxon>
    </lineage>
</organism>
<evidence type="ECO:0000259" key="2">
    <source>
        <dbReference type="PROSITE" id="PS51674"/>
    </source>
</evidence>
<keyword evidence="4" id="KW-1185">Reference proteome</keyword>
<dbReference type="PROSITE" id="PS51674">
    <property type="entry name" value="4FE4S_WBL"/>
    <property type="match status" value="1"/>
</dbReference>
<sequence length="184" mass="20483">MSRPAATRTTERTGADPRFRFPHTSEPTRCRLIPQAFDCANGDRTDEAAERRLELARKECARCPVAAGCLLWALVNESAARVGIWAATTPRERTQLRKRIADRLGPDWVELLAAQGQARRERAAEARTAPLTIDQARIVRLDSDVNGPMPRPRALSPARQQRNRNRLVAGVRSSRPAKTLAEVS</sequence>